<dbReference type="RefSeq" id="WP_130663765.1">
    <property type="nucleotide sequence ID" value="NZ_SIKX01000008.1"/>
</dbReference>
<evidence type="ECO:0000313" key="1">
    <source>
        <dbReference type="EMBL" id="TAX67595.1"/>
    </source>
</evidence>
<dbReference type="Proteomes" id="UP000291659">
    <property type="component" value="Unassembled WGS sequence"/>
</dbReference>
<geneLocation type="plasmid" evidence="1">
    <name>pSM141A_Rh17</name>
</geneLocation>
<gene>
    <name evidence="2" type="ORF">ELG94_39025</name>
    <name evidence="1" type="ORF">ELH98_30165</name>
</gene>
<dbReference type="AlphaFoldDB" id="A0AAE8Q5C0"/>
<accession>A0AAE8Q5C0</accession>
<dbReference type="EMBL" id="SIOX01000008">
    <property type="protein sequence ID" value="TAX67595.1"/>
    <property type="molecule type" value="Genomic_DNA"/>
</dbReference>
<evidence type="ECO:0000313" key="4">
    <source>
        <dbReference type="Proteomes" id="UP000291892"/>
    </source>
</evidence>
<keyword evidence="1" id="KW-0614">Plasmid</keyword>
<keyword evidence="3" id="KW-1185">Reference proteome</keyword>
<proteinExistence type="predicted"/>
<evidence type="ECO:0000313" key="2">
    <source>
        <dbReference type="EMBL" id="TBF01046.1"/>
    </source>
</evidence>
<sequence>MANPLNLTFALMMAGLAGCSTTSTGKDVAARFVGMTSAHAIATFGAPDTVIKIGDRQTLRWVVQKRELYAGPSNKKEVFKDQDGVHVSETMGMKLKTRFSICMLTMHASGPEMVIQSVETSGDIGACEERWSPDGHAFLTETPHDQRWPASKAIALKLAGHTTEFNRIL</sequence>
<name>A0AAE8Q5C0_9HYPH</name>
<dbReference type="EMBL" id="SIKX01000008">
    <property type="protein sequence ID" value="TBF01046.1"/>
    <property type="molecule type" value="Genomic_DNA"/>
</dbReference>
<reference evidence="3 4" key="1">
    <citation type="submission" date="2019-02" db="EMBL/GenBank/DDBJ databases">
        <title>The genomic architecture of introgression among sibling species of bacteria.</title>
        <authorList>
            <person name="Cavassim M.I.A."/>
            <person name="Moeskjaer S."/>
            <person name="Moslemi C."/>
            <person name="Fields B."/>
            <person name="Bachmann A."/>
            <person name="Vilhjalmsson B."/>
            <person name="Schierup M.H."/>
            <person name="Young J.P.W."/>
            <person name="Andersen S.U."/>
        </authorList>
    </citation>
    <scope>NUCLEOTIDE SEQUENCE [LARGE SCALE GENOMIC DNA]</scope>
    <source>
        <strain evidence="1 3">SM141A</strain>
        <strain evidence="2 4">SM42</strain>
        <plasmid evidence="1">pSM141A_Rh17</plasmid>
    </source>
</reference>
<comment type="caution">
    <text evidence="2">The sequence shown here is derived from an EMBL/GenBank/DDBJ whole genome shotgun (WGS) entry which is preliminary data.</text>
</comment>
<organism evidence="2 4">
    <name type="scientific">Rhizobium ruizarguesonis</name>
    <dbReference type="NCBI Taxonomy" id="2081791"/>
    <lineage>
        <taxon>Bacteria</taxon>
        <taxon>Pseudomonadati</taxon>
        <taxon>Pseudomonadota</taxon>
        <taxon>Alphaproteobacteria</taxon>
        <taxon>Hyphomicrobiales</taxon>
        <taxon>Rhizobiaceae</taxon>
        <taxon>Rhizobium/Agrobacterium group</taxon>
        <taxon>Rhizobium</taxon>
    </lineage>
</organism>
<protein>
    <submittedName>
        <fullName evidence="2">Uncharacterized protein</fullName>
    </submittedName>
</protein>
<dbReference type="Proteomes" id="UP000291892">
    <property type="component" value="Unassembled WGS sequence"/>
</dbReference>
<evidence type="ECO:0000313" key="3">
    <source>
        <dbReference type="Proteomes" id="UP000291659"/>
    </source>
</evidence>